<organism evidence="1 2">
    <name type="scientific">Ajellomyces capsulatus (strain G186AR / H82 / ATCC MYA-2454 / RMSCC 2432)</name>
    <name type="common">Darling's disease fungus</name>
    <name type="synonym">Histoplasma capsulatum</name>
    <dbReference type="NCBI Taxonomy" id="447093"/>
    <lineage>
        <taxon>Eukaryota</taxon>
        <taxon>Fungi</taxon>
        <taxon>Dikarya</taxon>
        <taxon>Ascomycota</taxon>
        <taxon>Pezizomycotina</taxon>
        <taxon>Eurotiomycetes</taxon>
        <taxon>Eurotiomycetidae</taxon>
        <taxon>Onygenales</taxon>
        <taxon>Ajellomycetaceae</taxon>
        <taxon>Histoplasma</taxon>
    </lineage>
</organism>
<dbReference type="EMBL" id="GG663373">
    <property type="protein sequence ID" value="EEH04563.1"/>
    <property type="molecule type" value="Genomic_DNA"/>
</dbReference>
<dbReference type="InParanoid" id="C0NVM4"/>
<reference evidence="1" key="1">
    <citation type="submission" date="2009-02" db="EMBL/GenBank/DDBJ databases">
        <title>The Genome Sequence of Ajellomyces capsulatus strain G186AR.</title>
        <authorList>
            <consortium name="The Broad Institute Genome Sequencing Platform"/>
            <person name="Champion M."/>
            <person name="Cuomo C."/>
            <person name="Ma L.-J."/>
            <person name="Henn M.R."/>
            <person name="Sil A."/>
            <person name="Goldman B."/>
            <person name="Young S.K."/>
            <person name="Kodira C.D."/>
            <person name="Zeng Q."/>
            <person name="Koehrsen M."/>
            <person name="Alvarado L."/>
            <person name="Berlin A."/>
            <person name="Borenstein D."/>
            <person name="Chen Z."/>
            <person name="Engels R."/>
            <person name="Freedman E."/>
            <person name="Gellesch M."/>
            <person name="Goldberg J."/>
            <person name="Griggs A."/>
            <person name="Gujja S."/>
            <person name="Heiman D."/>
            <person name="Hepburn T."/>
            <person name="Howarth C."/>
            <person name="Jen D."/>
            <person name="Larson L."/>
            <person name="Lewis B."/>
            <person name="Mehta T."/>
            <person name="Park D."/>
            <person name="Pearson M."/>
            <person name="Roberts A."/>
            <person name="Saif S."/>
            <person name="Shea T."/>
            <person name="Shenoy N."/>
            <person name="Sisk P."/>
            <person name="Stolte C."/>
            <person name="Sykes S."/>
            <person name="Walk T."/>
            <person name="White J."/>
            <person name="Yandava C."/>
            <person name="Klein B."/>
            <person name="McEwen J.G."/>
            <person name="Puccia R."/>
            <person name="Goldman G.H."/>
            <person name="Felipe M.S."/>
            <person name="Nino-Vega G."/>
            <person name="San-Blas G."/>
            <person name="Taylor J."/>
            <person name="Mendoza L."/>
            <person name="Galagan J."/>
            <person name="Nusbaum C."/>
            <person name="Birren B."/>
        </authorList>
    </citation>
    <scope>NUCLEOTIDE SEQUENCE</scope>
    <source>
        <strain evidence="1">G186AR</strain>
    </source>
</reference>
<dbReference type="AlphaFoldDB" id="C0NVM4"/>
<dbReference type="RefSeq" id="XP_045285044.1">
    <property type="nucleotide sequence ID" value="XM_045434253.1"/>
</dbReference>
<gene>
    <name evidence="1" type="ORF">HCBG_07204</name>
</gene>
<proteinExistence type="predicted"/>
<evidence type="ECO:0000313" key="2">
    <source>
        <dbReference type="Proteomes" id="UP000001631"/>
    </source>
</evidence>
<name>C0NVM4_AJECG</name>
<dbReference type="HOGENOM" id="CLU_2290846_0_0_1"/>
<protein>
    <submittedName>
        <fullName evidence="1">Uncharacterized protein</fullName>
    </submittedName>
</protein>
<dbReference type="GeneID" id="69040220"/>
<sequence length="101" mass="11459">MNLLKSDMSCIQHHARSLAAQEPEAGISRSFIGGLFNEPNFENRLSKLGPLPPATAWVLKRPHSRRCFRELTFVGQHVQLRKSFIPRCEQSKRPGSEMFPG</sequence>
<evidence type="ECO:0000313" key="1">
    <source>
        <dbReference type="EMBL" id="EEH04563.1"/>
    </source>
</evidence>
<accession>C0NVM4</accession>
<dbReference type="Proteomes" id="UP000001631">
    <property type="component" value="Unassembled WGS sequence"/>
</dbReference>
<keyword evidence="2" id="KW-1185">Reference proteome</keyword>
<dbReference type="VEuPathDB" id="FungiDB:I7I50_09507"/>